<keyword evidence="3" id="KW-1185">Reference proteome</keyword>
<protein>
    <submittedName>
        <fullName evidence="2">Uncharacterized protein</fullName>
    </submittedName>
</protein>
<dbReference type="Proteomes" id="UP000464178">
    <property type="component" value="Chromosome"/>
</dbReference>
<keyword evidence="1" id="KW-0812">Transmembrane</keyword>
<feature type="transmembrane region" description="Helical" evidence="1">
    <location>
        <begin position="94"/>
        <end position="112"/>
    </location>
</feature>
<accession>A0A6P2CRT7</accession>
<dbReference type="AlphaFoldDB" id="A0A6P2CRT7"/>
<organism evidence="2 3">
    <name type="scientific">Gemmata massiliana</name>
    <dbReference type="NCBI Taxonomy" id="1210884"/>
    <lineage>
        <taxon>Bacteria</taxon>
        <taxon>Pseudomonadati</taxon>
        <taxon>Planctomycetota</taxon>
        <taxon>Planctomycetia</taxon>
        <taxon>Gemmatales</taxon>
        <taxon>Gemmataceae</taxon>
        <taxon>Gemmata</taxon>
    </lineage>
</organism>
<feature type="transmembrane region" description="Helical" evidence="1">
    <location>
        <begin position="70"/>
        <end position="88"/>
    </location>
</feature>
<gene>
    <name evidence="2" type="ORF">SOIL9_66680</name>
</gene>
<sequence>MSARRWFILLGFVLVSLVLSLGWVVWAVFNAPPGQRMGAVGITGTLQLLELPLAYGLLRFSDYAHTWAVRLNLVKIAGAIGLTVAGAIGNQAELVAAGIAACGFFVAYTLFLRRNAEFFD</sequence>
<dbReference type="KEGG" id="gms:SOIL9_66680"/>
<dbReference type="RefSeq" id="WP_162666100.1">
    <property type="nucleotide sequence ID" value="NZ_LR593886.1"/>
</dbReference>
<reference evidence="2 3" key="1">
    <citation type="submission" date="2019-05" db="EMBL/GenBank/DDBJ databases">
        <authorList>
            <consortium name="Science for Life Laboratories"/>
        </authorList>
    </citation>
    <scope>NUCLEOTIDE SEQUENCE [LARGE SCALE GENOMIC DNA]</scope>
    <source>
        <strain evidence="2">Soil9</strain>
    </source>
</reference>
<evidence type="ECO:0000313" key="3">
    <source>
        <dbReference type="Proteomes" id="UP000464178"/>
    </source>
</evidence>
<evidence type="ECO:0000256" key="1">
    <source>
        <dbReference type="SAM" id="Phobius"/>
    </source>
</evidence>
<dbReference type="EMBL" id="LR593886">
    <property type="protein sequence ID" value="VTR91046.1"/>
    <property type="molecule type" value="Genomic_DNA"/>
</dbReference>
<name>A0A6P2CRT7_9BACT</name>
<feature type="transmembrane region" description="Helical" evidence="1">
    <location>
        <begin position="37"/>
        <end position="58"/>
    </location>
</feature>
<proteinExistence type="predicted"/>
<keyword evidence="1" id="KW-0472">Membrane</keyword>
<evidence type="ECO:0000313" key="2">
    <source>
        <dbReference type="EMBL" id="VTR91046.1"/>
    </source>
</evidence>
<keyword evidence="1" id="KW-1133">Transmembrane helix</keyword>